<protein>
    <recommendedName>
        <fullName evidence="1">Probable queuosine precursor transporter</fullName>
        <shortName evidence="1">Q precursor transporter</shortName>
    </recommendedName>
</protein>
<comment type="similarity">
    <text evidence="1">Belongs to the vitamin uptake transporter (VUT/ECF) (TC 2.A.88) family. Q precursor transporter subfamily.</text>
</comment>
<dbReference type="NCBIfam" id="TIGR00697">
    <property type="entry name" value="queuosine precursor transporter"/>
    <property type="match status" value="1"/>
</dbReference>
<keyword evidence="3" id="KW-1185">Reference proteome</keyword>
<feature type="transmembrane region" description="Helical" evidence="1">
    <location>
        <begin position="29"/>
        <end position="45"/>
    </location>
</feature>
<feature type="transmembrane region" description="Helical" evidence="1">
    <location>
        <begin position="6"/>
        <end position="24"/>
    </location>
</feature>
<dbReference type="PATRIC" id="fig|1307839.3.peg.4069"/>
<dbReference type="GO" id="GO:0022857">
    <property type="term" value="F:transmembrane transporter activity"/>
    <property type="evidence" value="ECO:0007669"/>
    <property type="project" value="UniProtKB-UniRule"/>
</dbReference>
<dbReference type="PANTHER" id="PTHR34300:SF2">
    <property type="entry name" value="QUEUOSINE PRECURSOR TRANSPORTER-RELATED"/>
    <property type="match status" value="1"/>
</dbReference>
<accession>A0A0S2I5G8</accession>
<dbReference type="HAMAP" id="MF_02088">
    <property type="entry name" value="Q_prec_transport"/>
    <property type="match status" value="1"/>
</dbReference>
<dbReference type="EMBL" id="CP013118">
    <property type="protein sequence ID" value="ALO17403.1"/>
    <property type="molecule type" value="Genomic_DNA"/>
</dbReference>
<dbReference type="InterPro" id="IPR003744">
    <property type="entry name" value="YhhQ"/>
</dbReference>
<feature type="transmembrane region" description="Helical" evidence="1">
    <location>
        <begin position="51"/>
        <end position="72"/>
    </location>
</feature>
<dbReference type="PANTHER" id="PTHR34300">
    <property type="entry name" value="QUEUOSINE PRECURSOR TRANSPORTER-RELATED"/>
    <property type="match status" value="1"/>
</dbReference>
<feature type="transmembrane region" description="Helical" evidence="1">
    <location>
        <begin position="162"/>
        <end position="188"/>
    </location>
</feature>
<keyword evidence="1" id="KW-0812">Transmembrane</keyword>
<dbReference type="STRING" id="1307839.L21SP5_03810"/>
<reference evidence="2 3" key="1">
    <citation type="submission" date="2015-11" db="EMBL/GenBank/DDBJ databases">
        <title>Description and complete genome sequence of a novel strain predominating in hypersaline microbial mats and representing a new family of the Bacteriodetes phylum.</title>
        <authorList>
            <person name="Spring S."/>
            <person name="Bunk B."/>
            <person name="Sproer C."/>
            <person name="Klenk H.-P."/>
        </authorList>
    </citation>
    <scope>NUCLEOTIDE SEQUENCE [LARGE SCALE GENOMIC DNA]</scope>
    <source>
        <strain evidence="2 3">L21-Spi-D4</strain>
    </source>
</reference>
<dbReference type="AlphaFoldDB" id="A0A0S2I5G8"/>
<keyword evidence="1" id="KW-0472">Membrane</keyword>
<dbReference type="KEGG" id="blq:L21SP5_03810"/>
<keyword evidence="1" id="KW-1003">Cell membrane</keyword>
<dbReference type="Proteomes" id="UP000064893">
    <property type="component" value="Chromosome"/>
</dbReference>
<evidence type="ECO:0000313" key="2">
    <source>
        <dbReference type="EMBL" id="ALO17403.1"/>
    </source>
</evidence>
<sequence>MNELFWLAMLLANFLLILLAYRIFGKMGLFIWVPIAAIIANIQVIQGVELFGFAATLGNIVYASSFLVTDILSENYGKKEANKAIWIGFFSLVAMTLLMNLALLFEPLQDDFSRSVHESTANIFSFMPRIVIASFLAYLVSQKHDIWAYHLWKKRFKGRKNIWLRNNLSTMVSQLIDSVIFTLIAFLGVYETNVLIEIVLTTYVLKWIVAAADTPFVYIANRMQHKNVVK</sequence>
<feature type="transmembrane region" description="Helical" evidence="1">
    <location>
        <begin position="84"/>
        <end position="103"/>
    </location>
</feature>
<name>A0A0S2I5G8_9BACT</name>
<dbReference type="Pfam" id="PF02592">
    <property type="entry name" value="Vut_1"/>
    <property type="match status" value="1"/>
</dbReference>
<proteinExistence type="inferred from homology"/>
<dbReference type="RefSeq" id="WP_057954674.1">
    <property type="nucleotide sequence ID" value="NZ_CP013118.1"/>
</dbReference>
<evidence type="ECO:0000313" key="3">
    <source>
        <dbReference type="Proteomes" id="UP000064893"/>
    </source>
</evidence>
<keyword evidence="1" id="KW-0813">Transport</keyword>
<dbReference type="GO" id="GO:0005886">
    <property type="term" value="C:plasma membrane"/>
    <property type="evidence" value="ECO:0007669"/>
    <property type="project" value="UniProtKB-SubCell"/>
</dbReference>
<dbReference type="OrthoDB" id="9805479at2"/>
<organism evidence="2 3">
    <name type="scientific">Salinivirga cyanobacteriivorans</name>
    <dbReference type="NCBI Taxonomy" id="1307839"/>
    <lineage>
        <taxon>Bacteria</taxon>
        <taxon>Pseudomonadati</taxon>
        <taxon>Bacteroidota</taxon>
        <taxon>Bacteroidia</taxon>
        <taxon>Bacteroidales</taxon>
        <taxon>Salinivirgaceae</taxon>
        <taxon>Salinivirga</taxon>
    </lineage>
</organism>
<comment type="subcellular location">
    <subcellularLocation>
        <location evidence="1">Cell membrane</location>
        <topology evidence="1">Multi-pass membrane protein</topology>
    </subcellularLocation>
</comment>
<evidence type="ECO:0000256" key="1">
    <source>
        <dbReference type="HAMAP-Rule" id="MF_02088"/>
    </source>
</evidence>
<comment type="function">
    <text evidence="1">Involved in the import of queuosine (Q) precursors, required for Q precursor salvage.</text>
</comment>
<feature type="transmembrane region" description="Helical" evidence="1">
    <location>
        <begin position="123"/>
        <end position="141"/>
    </location>
</feature>
<keyword evidence="1" id="KW-1133">Transmembrane helix</keyword>
<feature type="transmembrane region" description="Helical" evidence="1">
    <location>
        <begin position="194"/>
        <end position="220"/>
    </location>
</feature>
<gene>
    <name evidence="2" type="ORF">L21SP5_03810</name>
</gene>